<evidence type="ECO:0000256" key="3">
    <source>
        <dbReference type="ARBA" id="ARBA00023002"/>
    </source>
</evidence>
<evidence type="ECO:0000256" key="2">
    <source>
        <dbReference type="ARBA" id="ARBA00022857"/>
    </source>
</evidence>
<accession>A0A6A6DZL0</accession>
<keyword evidence="3" id="KW-0560">Oxidoreductase</keyword>
<gene>
    <name evidence="4" type="ORF">K469DRAFT_634768</name>
</gene>
<proteinExistence type="inferred from homology"/>
<dbReference type="Proteomes" id="UP000800200">
    <property type="component" value="Unassembled WGS sequence"/>
</dbReference>
<dbReference type="Gene3D" id="3.40.50.720">
    <property type="entry name" value="NAD(P)-binding Rossmann-like Domain"/>
    <property type="match status" value="1"/>
</dbReference>
<dbReference type="Pfam" id="PF00106">
    <property type="entry name" value="adh_short"/>
    <property type="match status" value="1"/>
</dbReference>
<dbReference type="InterPro" id="IPR002347">
    <property type="entry name" value="SDR_fam"/>
</dbReference>
<evidence type="ECO:0000313" key="4">
    <source>
        <dbReference type="EMBL" id="KAF2183638.1"/>
    </source>
</evidence>
<evidence type="ECO:0000256" key="1">
    <source>
        <dbReference type="ARBA" id="ARBA00006484"/>
    </source>
</evidence>
<evidence type="ECO:0000313" key="5">
    <source>
        <dbReference type="Proteomes" id="UP000800200"/>
    </source>
</evidence>
<dbReference type="EMBL" id="ML994641">
    <property type="protein sequence ID" value="KAF2183638.1"/>
    <property type="molecule type" value="Genomic_DNA"/>
</dbReference>
<dbReference type="OrthoDB" id="191139at2759"/>
<reference evidence="4" key="1">
    <citation type="journal article" date="2020" name="Stud. Mycol.">
        <title>101 Dothideomycetes genomes: a test case for predicting lifestyles and emergence of pathogens.</title>
        <authorList>
            <person name="Haridas S."/>
            <person name="Albert R."/>
            <person name="Binder M."/>
            <person name="Bloem J."/>
            <person name="Labutti K."/>
            <person name="Salamov A."/>
            <person name="Andreopoulos B."/>
            <person name="Baker S."/>
            <person name="Barry K."/>
            <person name="Bills G."/>
            <person name="Bluhm B."/>
            <person name="Cannon C."/>
            <person name="Castanera R."/>
            <person name="Culley D."/>
            <person name="Daum C."/>
            <person name="Ezra D."/>
            <person name="Gonzalez J."/>
            <person name="Henrissat B."/>
            <person name="Kuo A."/>
            <person name="Liang C."/>
            <person name="Lipzen A."/>
            <person name="Lutzoni F."/>
            <person name="Magnuson J."/>
            <person name="Mondo S."/>
            <person name="Nolan M."/>
            <person name="Ohm R."/>
            <person name="Pangilinan J."/>
            <person name="Park H.-J."/>
            <person name="Ramirez L."/>
            <person name="Alfaro M."/>
            <person name="Sun H."/>
            <person name="Tritt A."/>
            <person name="Yoshinaga Y."/>
            <person name="Zwiers L.-H."/>
            <person name="Turgeon B."/>
            <person name="Goodwin S."/>
            <person name="Spatafora J."/>
            <person name="Crous P."/>
            <person name="Grigoriev I."/>
        </authorList>
    </citation>
    <scope>NUCLEOTIDE SEQUENCE</scope>
    <source>
        <strain evidence="4">CBS 207.26</strain>
    </source>
</reference>
<dbReference type="PANTHER" id="PTHR24320">
    <property type="entry name" value="RETINOL DEHYDROGENASE"/>
    <property type="match status" value="1"/>
</dbReference>
<dbReference type="PRINTS" id="PR00081">
    <property type="entry name" value="GDHRDH"/>
</dbReference>
<keyword evidence="2" id="KW-0521">NADP</keyword>
<keyword evidence="5" id="KW-1185">Reference proteome</keyword>
<dbReference type="InterPro" id="IPR036291">
    <property type="entry name" value="NAD(P)-bd_dom_sf"/>
</dbReference>
<protein>
    <submittedName>
        <fullName evidence="4">NAD(P)-binding protein</fullName>
    </submittedName>
</protein>
<name>A0A6A6DZL0_9PEZI</name>
<sequence length="319" mass="34097">MSTLSQMCPPDPSFTETSLGDLSGKVYIVTGAASGVGLELAKILYAKNGIVYVAARSSKRANAAIEVISQAIKESKGALNAMVLDLADLKTIQPAVRQFQAQQSRLDVLFLNAGVMTPPANSKTVDGHDLELGTNCLGSFLLTRLLEPTLKATVSAPGTPSRGVRVVWVSSFLNLGTPAGGVQFDDKGNPVQLKAMDNYMQSKAGIYLLAHEFAQKRADDGVLHVCLNPGLMKTELQRHGPPPMRLIMGAVLKGPKYGAYTELYAGLSSDVNNGGYYIPWGRRGFAPDHVEASCKPSGGKASISSRFFDWCEGEVSKFL</sequence>
<organism evidence="4 5">
    <name type="scientific">Zopfia rhizophila CBS 207.26</name>
    <dbReference type="NCBI Taxonomy" id="1314779"/>
    <lineage>
        <taxon>Eukaryota</taxon>
        <taxon>Fungi</taxon>
        <taxon>Dikarya</taxon>
        <taxon>Ascomycota</taxon>
        <taxon>Pezizomycotina</taxon>
        <taxon>Dothideomycetes</taxon>
        <taxon>Dothideomycetes incertae sedis</taxon>
        <taxon>Zopfiaceae</taxon>
        <taxon>Zopfia</taxon>
    </lineage>
</organism>
<dbReference type="AlphaFoldDB" id="A0A6A6DZL0"/>
<dbReference type="SUPFAM" id="SSF51735">
    <property type="entry name" value="NAD(P)-binding Rossmann-fold domains"/>
    <property type="match status" value="1"/>
</dbReference>
<dbReference type="GO" id="GO:0016491">
    <property type="term" value="F:oxidoreductase activity"/>
    <property type="evidence" value="ECO:0007669"/>
    <property type="project" value="UniProtKB-KW"/>
</dbReference>
<comment type="similarity">
    <text evidence="1">Belongs to the short-chain dehydrogenases/reductases (SDR) family.</text>
</comment>
<dbReference type="PANTHER" id="PTHR24320:SF236">
    <property type="entry name" value="SHORT-CHAIN DEHYDROGENASE-RELATED"/>
    <property type="match status" value="1"/>
</dbReference>